<dbReference type="AlphaFoldDB" id="A0A0P5ZQ21"/>
<dbReference type="Pfam" id="PF08477">
    <property type="entry name" value="Roc"/>
    <property type="match status" value="1"/>
</dbReference>
<name>A0A0P5ZQ21_9CRUS</name>
<dbReference type="OrthoDB" id="207081at2759"/>
<dbReference type="SMART" id="SM00175">
    <property type="entry name" value="RAB"/>
    <property type="match status" value="1"/>
</dbReference>
<accession>A0A0P5ZQ21</accession>
<dbReference type="InterPro" id="IPR027417">
    <property type="entry name" value="P-loop_NTPase"/>
</dbReference>
<dbReference type="GO" id="GO:0005525">
    <property type="term" value="F:GTP binding"/>
    <property type="evidence" value="ECO:0007669"/>
    <property type="project" value="InterPro"/>
</dbReference>
<comment type="caution">
    <text evidence="2">The sequence shown here is derived from an EMBL/GenBank/DDBJ whole genome shotgun (WGS) entry which is preliminary data.</text>
</comment>
<dbReference type="Proteomes" id="UP000076858">
    <property type="component" value="Unassembled WGS sequence"/>
</dbReference>
<dbReference type="SUPFAM" id="SSF52540">
    <property type="entry name" value="P-loop containing nucleoside triphosphate hydrolases"/>
    <property type="match status" value="1"/>
</dbReference>
<protein>
    <submittedName>
        <fullName evidence="2">Rab 6-like protein</fullName>
    </submittedName>
</protein>
<dbReference type="PANTHER" id="PTHR14932:SF1">
    <property type="entry name" value="RAB-LIKE PROTEIN 6"/>
    <property type="match status" value="1"/>
</dbReference>
<feature type="region of interest" description="Disordered" evidence="1">
    <location>
        <begin position="7"/>
        <end position="28"/>
    </location>
</feature>
<dbReference type="Gene3D" id="3.40.50.300">
    <property type="entry name" value="P-loop containing nucleotide triphosphate hydrolases"/>
    <property type="match status" value="1"/>
</dbReference>
<dbReference type="PROSITE" id="PS51419">
    <property type="entry name" value="RAB"/>
    <property type="match status" value="1"/>
</dbReference>
<evidence type="ECO:0000313" key="2">
    <source>
        <dbReference type="EMBL" id="KZS15479.1"/>
    </source>
</evidence>
<feature type="compositionally biased region" description="Polar residues" evidence="1">
    <location>
        <begin position="10"/>
        <end position="28"/>
    </location>
</feature>
<gene>
    <name evidence="2" type="ORF">APZ42_018623</name>
</gene>
<dbReference type="STRING" id="35525.A0A0P5ZQ21"/>
<feature type="compositionally biased region" description="Basic and acidic residues" evidence="1">
    <location>
        <begin position="487"/>
        <end position="504"/>
    </location>
</feature>
<feature type="compositionally biased region" description="Polar residues" evidence="1">
    <location>
        <begin position="447"/>
        <end position="456"/>
    </location>
</feature>
<organism evidence="2 3">
    <name type="scientific">Daphnia magna</name>
    <dbReference type="NCBI Taxonomy" id="35525"/>
    <lineage>
        <taxon>Eukaryota</taxon>
        <taxon>Metazoa</taxon>
        <taxon>Ecdysozoa</taxon>
        <taxon>Arthropoda</taxon>
        <taxon>Crustacea</taxon>
        <taxon>Branchiopoda</taxon>
        <taxon>Diplostraca</taxon>
        <taxon>Cladocera</taxon>
        <taxon>Anomopoda</taxon>
        <taxon>Daphniidae</taxon>
        <taxon>Daphnia</taxon>
    </lineage>
</organism>
<reference evidence="2 3" key="1">
    <citation type="submission" date="2016-03" db="EMBL/GenBank/DDBJ databases">
        <title>EvidentialGene: Evidence-directed Construction of Genes on Genomes.</title>
        <authorList>
            <person name="Gilbert D.G."/>
            <person name="Choi J.-H."/>
            <person name="Mockaitis K."/>
            <person name="Colbourne J."/>
            <person name="Pfrender M."/>
        </authorList>
    </citation>
    <scope>NUCLEOTIDE SEQUENCE [LARGE SCALE GENOMIC DNA]</scope>
    <source>
        <strain evidence="2 3">Xinb3</strain>
        <tissue evidence="2">Complete organism</tissue>
    </source>
</reference>
<dbReference type="PRINTS" id="PR00449">
    <property type="entry name" value="RASTRNSFRMNG"/>
</dbReference>
<feature type="compositionally biased region" description="Basic residues" evidence="1">
    <location>
        <begin position="518"/>
        <end position="533"/>
    </location>
</feature>
<dbReference type="PANTHER" id="PTHR14932">
    <property type="entry name" value="RAS GTPASE-RELATED"/>
    <property type="match status" value="1"/>
</dbReference>
<feature type="region of interest" description="Disordered" evidence="1">
    <location>
        <begin position="379"/>
        <end position="563"/>
    </location>
</feature>
<evidence type="ECO:0000313" key="3">
    <source>
        <dbReference type="Proteomes" id="UP000076858"/>
    </source>
</evidence>
<sequence length="563" mass="62599">MFSALRKLTAGNSRNETNGKTPTGGQQTMHASLQKKFAKGVHYNMKIIIRGDRNVGKSCLFQRLQGKPFVENYDPTQEIQVASIQWSYKATDDIVKVEVWDVVDKGKKKKPLESLKLNTSTPAALPEEPALDAEFLDVYKGTHGVILMLDITKQWTFDYVKRELPKIPSTIPVMVLANHRDMGHHRCVSEDDVKFFVESLNRSKTDAQIRFGESSMRNSFGLKLLHKFFNLPFLALQRDSLLKQLDTNLQEMTLTNEELDLYLETDDASYDRFLDLLTQKRRQTADSLSAAATSNAIQAPVPNAPKQVTANPIQAVTPKVEIAKSSSVESKPSGQITAVSGDSMKRDSEFCSVEDFIVEGDDDEQGLGFLSSVEETSSAATKGIAVEPESDSDAEKEGNPMVMGFQDEIDDEDYLRPSDFGNPVAQISDSSDDELSVPGPDKKESSVSKASRTLENVTIKDDLDDWLNGGDETLQATKFKAPSPASIRDDEMPSNRKIAEKKTEVNLIEESSIELTGKSKRTKEKKGKRKSKRSSMEERTSSSPVHDTNAVGESRSFNDYEEL</sequence>
<dbReference type="InterPro" id="IPR040385">
    <property type="entry name" value="RABL6"/>
</dbReference>
<keyword evidence="3" id="KW-1185">Reference proteome</keyword>
<dbReference type="GO" id="GO:0005829">
    <property type="term" value="C:cytosol"/>
    <property type="evidence" value="ECO:0007669"/>
    <property type="project" value="TreeGrafter"/>
</dbReference>
<dbReference type="GO" id="GO:0005634">
    <property type="term" value="C:nucleus"/>
    <property type="evidence" value="ECO:0007669"/>
    <property type="project" value="TreeGrafter"/>
</dbReference>
<dbReference type="EMBL" id="LRGB01000868">
    <property type="protein sequence ID" value="KZS15479.1"/>
    <property type="molecule type" value="Genomic_DNA"/>
</dbReference>
<proteinExistence type="predicted"/>
<evidence type="ECO:0000256" key="1">
    <source>
        <dbReference type="SAM" id="MobiDB-lite"/>
    </source>
</evidence>